<proteinExistence type="predicted"/>
<reference evidence="1" key="1">
    <citation type="submission" date="2021-05" db="EMBL/GenBank/DDBJ databases">
        <title>The genome of the haptophyte Pavlova lutheri (Diacronema luteri, Pavlovales) - a model for lipid biosynthesis in eukaryotic algae.</title>
        <authorList>
            <person name="Hulatt C.J."/>
            <person name="Posewitz M.C."/>
        </authorList>
    </citation>
    <scope>NUCLEOTIDE SEQUENCE</scope>
    <source>
        <strain evidence="1">NIVA-4/92</strain>
    </source>
</reference>
<dbReference type="AlphaFoldDB" id="A0A8J5XKS2"/>
<dbReference type="OMA" id="HEWRSHG"/>
<dbReference type="Proteomes" id="UP000751190">
    <property type="component" value="Unassembled WGS sequence"/>
</dbReference>
<sequence>MHTITRRRLTRSLTTSGPIDPGECGMSLQQYIMLTVVVTCVVVGTLALRDTRHPERPASTNSRARQSGLSRYGAMSCGGAPMCGILALETGLGEEYYKHDEPTVHGLWPAVQPWGFSPCVRPASLTPRRPKLPECFAFPSPSPDHVRWAVEHTWLKHGVCAGSASEDDFFAQVCELAAAPLQLMAEARRLRLSMKATAAMLRAAGLPVYNTDTYNGEVLLSACAVRDLDGDGFLWRLANISAFPKACRSKAHAAEARDSCLPSIRGPACAADDDCTSRVGCARCTASGYCTSRSN</sequence>
<dbReference type="InterPro" id="IPR036430">
    <property type="entry name" value="RNase_T2-like_sf"/>
</dbReference>
<name>A0A8J5XKS2_DIALT</name>
<evidence type="ECO:0000313" key="2">
    <source>
        <dbReference type="Proteomes" id="UP000751190"/>
    </source>
</evidence>
<dbReference type="SUPFAM" id="SSF55895">
    <property type="entry name" value="Ribonuclease Rh-like"/>
    <property type="match status" value="1"/>
</dbReference>
<accession>A0A8J5XKS2</accession>
<dbReference type="Gene3D" id="3.90.730.10">
    <property type="entry name" value="Ribonuclease T2-like"/>
    <property type="match status" value="1"/>
</dbReference>
<dbReference type="GO" id="GO:0003723">
    <property type="term" value="F:RNA binding"/>
    <property type="evidence" value="ECO:0007669"/>
    <property type="project" value="InterPro"/>
</dbReference>
<organism evidence="1 2">
    <name type="scientific">Diacronema lutheri</name>
    <name type="common">Unicellular marine alga</name>
    <name type="synonym">Monochrysis lutheri</name>
    <dbReference type="NCBI Taxonomy" id="2081491"/>
    <lineage>
        <taxon>Eukaryota</taxon>
        <taxon>Haptista</taxon>
        <taxon>Haptophyta</taxon>
        <taxon>Pavlovophyceae</taxon>
        <taxon>Pavlovales</taxon>
        <taxon>Pavlovaceae</taxon>
        <taxon>Diacronema</taxon>
    </lineage>
</organism>
<protein>
    <submittedName>
        <fullName evidence="1">Uncharacterized protein</fullName>
    </submittedName>
</protein>
<keyword evidence="2" id="KW-1185">Reference proteome</keyword>
<dbReference type="EMBL" id="JAGTXO010000001">
    <property type="protein sequence ID" value="KAG8471161.1"/>
    <property type="molecule type" value="Genomic_DNA"/>
</dbReference>
<dbReference type="GO" id="GO:0033897">
    <property type="term" value="F:ribonuclease T2 activity"/>
    <property type="evidence" value="ECO:0007669"/>
    <property type="project" value="InterPro"/>
</dbReference>
<gene>
    <name evidence="1" type="ORF">KFE25_009582</name>
</gene>
<dbReference type="OrthoDB" id="435754at2759"/>
<evidence type="ECO:0000313" key="1">
    <source>
        <dbReference type="EMBL" id="KAG8471161.1"/>
    </source>
</evidence>
<comment type="caution">
    <text evidence="1">The sequence shown here is derived from an EMBL/GenBank/DDBJ whole genome shotgun (WGS) entry which is preliminary data.</text>
</comment>